<dbReference type="Pfam" id="PF00682">
    <property type="entry name" value="HMGL-like"/>
    <property type="match status" value="1"/>
</dbReference>
<dbReference type="EMBL" id="FODY01000019">
    <property type="protein sequence ID" value="SEP33042.1"/>
    <property type="molecule type" value="Genomic_DNA"/>
</dbReference>
<dbReference type="GO" id="GO:0016740">
    <property type="term" value="F:transferase activity"/>
    <property type="evidence" value="ECO:0007669"/>
    <property type="project" value="UniProtKB-KW"/>
</dbReference>
<dbReference type="Gene3D" id="1.10.238.260">
    <property type="match status" value="1"/>
</dbReference>
<dbReference type="InterPro" id="IPR013785">
    <property type="entry name" value="Aldolase_TIM"/>
</dbReference>
<name>A0A1H8WZF2_9FIRM</name>
<dbReference type="InterPro" id="IPR054691">
    <property type="entry name" value="LeuA/HCS_post-cat"/>
</dbReference>
<dbReference type="PANTHER" id="PTHR42880:SF1">
    <property type="entry name" value="ISOPROPYLMALATE_HOMOCITRATE_CITRAMALATE SYNTHASE FAMILY PROTEIN"/>
    <property type="match status" value="1"/>
</dbReference>
<proteinExistence type="predicted"/>
<dbReference type="PROSITE" id="PS50991">
    <property type="entry name" value="PYR_CT"/>
    <property type="match status" value="1"/>
</dbReference>
<feature type="domain" description="Pyruvate carboxyltransferase" evidence="2">
    <location>
        <begin position="133"/>
        <end position="241"/>
    </location>
</feature>
<evidence type="ECO:0000256" key="1">
    <source>
        <dbReference type="ARBA" id="ARBA00022679"/>
    </source>
</evidence>
<dbReference type="SUPFAM" id="SSF51569">
    <property type="entry name" value="Aldolase"/>
    <property type="match status" value="1"/>
</dbReference>
<evidence type="ECO:0000313" key="4">
    <source>
        <dbReference type="Proteomes" id="UP000198847"/>
    </source>
</evidence>
<evidence type="ECO:0000259" key="2">
    <source>
        <dbReference type="PROSITE" id="PS50991"/>
    </source>
</evidence>
<organism evidence="3 4">
    <name type="scientific">Propionispora vibrioides</name>
    <dbReference type="NCBI Taxonomy" id="112903"/>
    <lineage>
        <taxon>Bacteria</taxon>
        <taxon>Bacillati</taxon>
        <taxon>Bacillota</taxon>
        <taxon>Negativicutes</taxon>
        <taxon>Selenomonadales</taxon>
        <taxon>Sporomusaceae</taxon>
        <taxon>Propionispora</taxon>
    </lineage>
</organism>
<reference evidence="3 4" key="1">
    <citation type="submission" date="2016-10" db="EMBL/GenBank/DDBJ databases">
        <authorList>
            <person name="de Groot N.N."/>
        </authorList>
    </citation>
    <scope>NUCLEOTIDE SEQUENCE [LARGE SCALE GENOMIC DNA]</scope>
    <source>
        <strain evidence="3 4">DSM 13305</strain>
    </source>
</reference>
<gene>
    <name evidence="3" type="ORF">SAMN04490178_11914</name>
</gene>
<evidence type="ECO:0000313" key="3">
    <source>
        <dbReference type="EMBL" id="SEP33042.1"/>
    </source>
</evidence>
<dbReference type="AlphaFoldDB" id="A0A1H8WZF2"/>
<dbReference type="Gene3D" id="3.20.20.70">
    <property type="entry name" value="Aldolase class I"/>
    <property type="match status" value="1"/>
</dbReference>
<sequence>MNKPVIYMDQTVNEGLRRNIRSANLQLMLKAIKELQVGYIDVVVSDWEKSGLRSCNMANYFFRGNIRPNMHELYKAYHLGFDKISIFCPHVSRKSNSKKLYPLLEAATRLNLDIFLHIENAAQISAVDIDFYLKLLVKFNIKSFIYGDKEGRLDSFQVYEALNYMAKVIPCSLEFHGHNMYGMATSNALAAIRAGVGRIATAIGGVGERGHAAMEEVLLGSKHLLKKTVDIDASLASNCAHILACMGLKVPVNKAIIGTGIFTHESGLHVDGVVKDPSLYEAFSPEEVGLIRKLVIGKHSGSVSLRVKLQQMNIQATDEEIRALLPKIRKLAVLQKGNLGEEQIRKIYDTELARDQ</sequence>
<dbReference type="Proteomes" id="UP000198847">
    <property type="component" value="Unassembled WGS sequence"/>
</dbReference>
<dbReference type="InterPro" id="IPR000891">
    <property type="entry name" value="PYR_CT"/>
</dbReference>
<dbReference type="Pfam" id="PF22617">
    <property type="entry name" value="HCS_D2"/>
    <property type="match status" value="1"/>
</dbReference>
<keyword evidence="4" id="KW-1185">Reference proteome</keyword>
<dbReference type="STRING" id="112903.SAMN04490178_11914"/>
<dbReference type="PANTHER" id="PTHR42880">
    <property type="entry name" value="HOMOCITRATE SYNTHASE"/>
    <property type="match status" value="1"/>
</dbReference>
<protein>
    <submittedName>
        <fullName evidence="3">Homocitrate synthase NifV</fullName>
    </submittedName>
</protein>
<keyword evidence="1" id="KW-0808">Transferase</keyword>
<accession>A0A1H8WZF2</accession>